<comment type="subcellular location">
    <subcellularLocation>
        <location evidence="1 8">Cell membrane</location>
        <topology evidence="1 8">Multi-pass membrane protein</topology>
    </subcellularLocation>
</comment>
<gene>
    <name evidence="10" type="ORF">E4100_03990</name>
</gene>
<dbReference type="PANTHER" id="PTHR43337">
    <property type="entry name" value="XANTHINE/URACIL PERMEASE C887.17-RELATED"/>
    <property type="match status" value="1"/>
</dbReference>
<comment type="similarity">
    <text evidence="2 8">Belongs to the nucleobase:cation symporter-2 (NCS2) (TC 2.A.40) family. Azg-like subfamily.</text>
</comment>
<dbReference type="InterPro" id="IPR026033">
    <property type="entry name" value="Azg-like_bact_archaea"/>
</dbReference>
<evidence type="ECO:0000256" key="6">
    <source>
        <dbReference type="ARBA" id="ARBA00022989"/>
    </source>
</evidence>
<evidence type="ECO:0000256" key="3">
    <source>
        <dbReference type="ARBA" id="ARBA00022448"/>
    </source>
</evidence>
<feature type="transmembrane region" description="Helical" evidence="9">
    <location>
        <begin position="101"/>
        <end position="121"/>
    </location>
</feature>
<evidence type="ECO:0000256" key="9">
    <source>
        <dbReference type="SAM" id="Phobius"/>
    </source>
</evidence>
<keyword evidence="4 8" id="KW-1003">Cell membrane</keyword>
<proteinExistence type="inferred from homology"/>
<dbReference type="Pfam" id="PF00860">
    <property type="entry name" value="Xan_ur_permease"/>
    <property type="match status" value="1"/>
</dbReference>
<keyword evidence="6 8" id="KW-1133">Transmembrane helix</keyword>
<feature type="transmembrane region" description="Helical" evidence="9">
    <location>
        <begin position="378"/>
        <end position="406"/>
    </location>
</feature>
<evidence type="ECO:0000256" key="7">
    <source>
        <dbReference type="ARBA" id="ARBA00023136"/>
    </source>
</evidence>
<evidence type="ECO:0000256" key="4">
    <source>
        <dbReference type="ARBA" id="ARBA00022475"/>
    </source>
</evidence>
<evidence type="ECO:0000256" key="2">
    <source>
        <dbReference type="ARBA" id="ARBA00005697"/>
    </source>
</evidence>
<comment type="caution">
    <text evidence="10">The sequence shown here is derived from an EMBL/GenBank/DDBJ whole genome shotgun (WGS) entry which is preliminary data.</text>
</comment>
<dbReference type="PANTHER" id="PTHR43337:SF1">
    <property type="entry name" value="XANTHINE_URACIL PERMEASE C887.17-RELATED"/>
    <property type="match status" value="1"/>
</dbReference>
<evidence type="ECO:0000256" key="8">
    <source>
        <dbReference type="PIRNR" id="PIRNR005353"/>
    </source>
</evidence>
<dbReference type="OrthoDB" id="9808458at2"/>
<evidence type="ECO:0000256" key="1">
    <source>
        <dbReference type="ARBA" id="ARBA00004651"/>
    </source>
</evidence>
<dbReference type="Proteomes" id="UP000298381">
    <property type="component" value="Unassembled WGS sequence"/>
</dbReference>
<name>A0A4Z0D773_9FIRM</name>
<feature type="transmembrane region" description="Helical" evidence="9">
    <location>
        <begin position="141"/>
        <end position="159"/>
    </location>
</feature>
<evidence type="ECO:0000313" key="11">
    <source>
        <dbReference type="Proteomes" id="UP000298381"/>
    </source>
</evidence>
<feature type="transmembrane region" description="Helical" evidence="9">
    <location>
        <begin position="241"/>
        <end position="267"/>
    </location>
</feature>
<dbReference type="InterPro" id="IPR045018">
    <property type="entry name" value="Azg-like"/>
</dbReference>
<dbReference type="RefSeq" id="WP_135270752.1">
    <property type="nucleotide sequence ID" value="NZ_SRIB01000004.1"/>
</dbReference>
<dbReference type="GO" id="GO:0005345">
    <property type="term" value="F:purine nucleobase transmembrane transporter activity"/>
    <property type="evidence" value="ECO:0007669"/>
    <property type="project" value="TreeGrafter"/>
</dbReference>
<feature type="transmembrane region" description="Helical" evidence="9">
    <location>
        <begin position="51"/>
        <end position="72"/>
    </location>
</feature>
<keyword evidence="11" id="KW-1185">Reference proteome</keyword>
<feature type="transmembrane region" description="Helical" evidence="9">
    <location>
        <begin position="349"/>
        <end position="366"/>
    </location>
</feature>
<dbReference type="InterPro" id="IPR006043">
    <property type="entry name" value="NCS2"/>
</dbReference>
<keyword evidence="7 8" id="KW-0472">Membrane</keyword>
<feature type="transmembrane region" description="Helical" evidence="9">
    <location>
        <begin position="287"/>
        <end position="309"/>
    </location>
</feature>
<feature type="transmembrane region" description="Helical" evidence="9">
    <location>
        <begin position="171"/>
        <end position="191"/>
    </location>
</feature>
<evidence type="ECO:0000256" key="5">
    <source>
        <dbReference type="ARBA" id="ARBA00022692"/>
    </source>
</evidence>
<protein>
    <submittedName>
        <fullName evidence="10">NCS2 family permease</fullName>
    </submittedName>
</protein>
<dbReference type="EMBL" id="SRIB01000004">
    <property type="protein sequence ID" value="TFZ40726.1"/>
    <property type="molecule type" value="Genomic_DNA"/>
</dbReference>
<dbReference type="GO" id="GO:0005886">
    <property type="term" value="C:plasma membrane"/>
    <property type="evidence" value="ECO:0007669"/>
    <property type="project" value="UniProtKB-SubCell"/>
</dbReference>
<dbReference type="PIRSF" id="PIRSF005353">
    <property type="entry name" value="PbuG"/>
    <property type="match status" value="1"/>
</dbReference>
<dbReference type="AlphaFoldDB" id="A0A4Z0D773"/>
<feature type="transmembrane region" description="Helical" evidence="9">
    <location>
        <begin position="198"/>
        <end position="221"/>
    </location>
</feature>
<organism evidence="10 11">
    <name type="scientific">Soehngenia longivitae</name>
    <dbReference type="NCBI Taxonomy" id="2562294"/>
    <lineage>
        <taxon>Bacteria</taxon>
        <taxon>Bacillati</taxon>
        <taxon>Bacillota</taxon>
        <taxon>Tissierellia</taxon>
        <taxon>Tissierellales</taxon>
        <taxon>Tissierellaceae</taxon>
        <taxon>Soehngenia</taxon>
    </lineage>
</organism>
<evidence type="ECO:0000313" key="10">
    <source>
        <dbReference type="EMBL" id="TFZ40726.1"/>
    </source>
</evidence>
<keyword evidence="3 8" id="KW-0813">Transport</keyword>
<accession>A0A4Z0D773</accession>
<keyword evidence="5 8" id="KW-0812">Transmembrane</keyword>
<feature type="transmembrane region" description="Helical" evidence="9">
    <location>
        <begin position="21"/>
        <end position="39"/>
    </location>
</feature>
<feature type="transmembrane region" description="Helical" evidence="9">
    <location>
        <begin position="321"/>
        <end position="342"/>
    </location>
</feature>
<reference evidence="10 11" key="1">
    <citation type="submission" date="2019-03" db="EMBL/GenBank/DDBJ databases">
        <title>Draft genome sequence data and analysis of a Fermenting Bacterium, Soehngenia longevitae strain 1933PT, isolated from petroleum reservoir in Azerbaijan.</title>
        <authorList>
            <person name="Grouzdev D.S."/>
            <person name="Bidzhieva S.K."/>
            <person name="Sokolova D.S."/>
            <person name="Tourova T.P."/>
            <person name="Poltaraus A.B."/>
            <person name="Nazina T.N."/>
        </authorList>
    </citation>
    <scope>NUCLEOTIDE SEQUENCE [LARGE SCALE GENOMIC DNA]</scope>
    <source>
        <strain evidence="10 11">1933P</strain>
    </source>
</reference>
<sequence length="433" mass="46216">MENSFLEKRFKLKENGTDVKTELIAGLTTFMTMAYILIVNPSILSEAGMDWGGVFTATALSSLIACIAMALLSNYPFALAPGMGLNAFFTYTVVFQMGKSWQFALTAVFIEGIIFIILSLFKVREAIFNAIPMNLKKAVSVGIGLFIALIGFVNAGIVTANGGTIIGLGDLSSKGAVLSIIGIIIMAVLSYRKVKGSLLIGILLTTVIGIFMGVAKLPTGILELPPSLVPVAFKFEWNNILTFDMLIVVFTFLFVDIFDTVGTLIGVSQKAKLLDEDGKLPKASEALLADAIGTTVGACLGTSTVTTYVESASGVSEGGRTGLTSLTVGLMFLVALFFSPIFSIIPSQATAPALILVGLAMMSQVGEIDFHDYTEAVPAFLTIVMMPFAYSIAQGIVFGMVSYVLIKTLTGRYKEVSVVMWILAILFILKEVI</sequence>